<comment type="subcellular location">
    <subcellularLocation>
        <location evidence="1">Nucleus</location>
    </subcellularLocation>
</comment>
<evidence type="ECO:0000313" key="5">
    <source>
        <dbReference type="Proteomes" id="UP000053611"/>
    </source>
</evidence>
<dbReference type="PANTHER" id="PTHR13489:SF0">
    <property type="entry name" value="MINI-CHROMOSOME MAINTENANCE COMPLEX-BINDING PROTEIN"/>
    <property type="match status" value="1"/>
</dbReference>
<reference evidence="4 5" key="1">
    <citation type="submission" date="2015-03" db="EMBL/GenBank/DDBJ databases">
        <title>Genomics and transcriptomics of the oil-accumulating basidiomycete yeast T. oleaginosus allow insights into substrate utilization and the diverse evolutionary trajectories of mating systems in fungi.</title>
        <authorList>
            <consortium name="DOE Joint Genome Institute"/>
            <person name="Kourist R."/>
            <person name="Kracht O."/>
            <person name="Bracharz F."/>
            <person name="Lipzen A."/>
            <person name="Nolan M."/>
            <person name="Ohm R."/>
            <person name="Grigoriev I."/>
            <person name="Sun S."/>
            <person name="Heitman J."/>
            <person name="Bruck T."/>
            <person name="Nowrousian M."/>
        </authorList>
    </citation>
    <scope>NUCLEOTIDE SEQUENCE [LARGE SCALE GENOMIC DNA]</scope>
    <source>
        <strain evidence="4 5">IBC0246</strain>
    </source>
</reference>
<dbReference type="OrthoDB" id="329666at2759"/>
<dbReference type="GO" id="GO:0005634">
    <property type="term" value="C:nucleus"/>
    <property type="evidence" value="ECO:0007669"/>
    <property type="project" value="UniProtKB-SubCell"/>
</dbReference>
<dbReference type="Proteomes" id="UP000053611">
    <property type="component" value="Unassembled WGS sequence"/>
</dbReference>
<dbReference type="GO" id="GO:0006261">
    <property type="term" value="P:DNA-templated DNA replication"/>
    <property type="evidence" value="ECO:0007669"/>
    <property type="project" value="TreeGrafter"/>
</dbReference>
<evidence type="ECO:0000256" key="3">
    <source>
        <dbReference type="SAM" id="MobiDB-lite"/>
    </source>
</evidence>
<dbReference type="InterPro" id="IPR019140">
    <property type="entry name" value="MCM_complex-bd"/>
</dbReference>
<organism evidence="4 5">
    <name type="scientific">Cutaneotrichosporon oleaginosum</name>
    <dbReference type="NCBI Taxonomy" id="879819"/>
    <lineage>
        <taxon>Eukaryota</taxon>
        <taxon>Fungi</taxon>
        <taxon>Dikarya</taxon>
        <taxon>Basidiomycota</taxon>
        <taxon>Agaricomycotina</taxon>
        <taxon>Tremellomycetes</taxon>
        <taxon>Trichosporonales</taxon>
        <taxon>Trichosporonaceae</taxon>
        <taxon>Cutaneotrichosporon</taxon>
    </lineage>
</organism>
<keyword evidence="2" id="KW-0539">Nucleus</keyword>
<accession>A0A0J0XER4</accession>
<dbReference type="GO" id="GO:0003682">
    <property type="term" value="F:chromatin binding"/>
    <property type="evidence" value="ECO:0007669"/>
    <property type="project" value="TreeGrafter"/>
</dbReference>
<dbReference type="Pfam" id="PF09739">
    <property type="entry name" value="MCM_bind"/>
    <property type="match status" value="1"/>
</dbReference>
<keyword evidence="5" id="KW-1185">Reference proteome</keyword>
<sequence length="451" mass="48252">MLPADEIVRIAIRETDGEVTPDQKAALLAHVHDALERPEIIPPFSKESRPLSVVRFRALLQDTGYPAEVYLPPGADASDWSQLRERWVGWAVEIPGEQEWAKHASSISDISAAFAGLSLEASHAVVKDKHPTVKGTDYTGALLKVYEDFSPSPASSYDVVGLVSAAPMPTSLDDDEDEPSLAPAIHALTVSPIEGASRPSASTARADLLSYLASVFSPPDEHAAELLLLALLARPAVRPTGHPPLGTFALNLVRPRPSSDTLHPRLAALSPSAVNLHLTLPLLHAERFRPKSDGASLSPGLLQLAPGTLLLVDEDGLGAGGALNEVALRNLQALKDAVEHQTVNYEYPYMDGVRIECALRAVISGEGKSLLPCDAVLPVSLADSVEAVSEEQLTTFRQYLAEHGGAAHAAALTIPESVASSVQDRFVEERRAGRGTDDAEGRLKRRMKIAR</sequence>
<dbReference type="GeneID" id="28980400"/>
<evidence type="ECO:0000256" key="1">
    <source>
        <dbReference type="ARBA" id="ARBA00004123"/>
    </source>
</evidence>
<feature type="compositionally biased region" description="Basic and acidic residues" evidence="3">
    <location>
        <begin position="430"/>
        <end position="442"/>
    </location>
</feature>
<proteinExistence type="predicted"/>
<dbReference type="AlphaFoldDB" id="A0A0J0XER4"/>
<protein>
    <submittedName>
        <fullName evidence="4">Uncharacterized protein</fullName>
    </submittedName>
</protein>
<name>A0A0J0XER4_9TREE</name>
<dbReference type="PANTHER" id="PTHR13489">
    <property type="entry name" value="MINI-CHROMOSOME MAINTENANCE COMPLEX-BINDING PROTEIN"/>
    <property type="match status" value="1"/>
</dbReference>
<gene>
    <name evidence="4" type="ORF">CC85DRAFT_185820</name>
</gene>
<dbReference type="STRING" id="879819.A0A0J0XER4"/>
<evidence type="ECO:0000313" key="4">
    <source>
        <dbReference type="EMBL" id="KLT39560.1"/>
    </source>
</evidence>
<dbReference type="RefSeq" id="XP_018276051.1">
    <property type="nucleotide sequence ID" value="XM_018419797.1"/>
</dbReference>
<feature type="region of interest" description="Disordered" evidence="3">
    <location>
        <begin position="430"/>
        <end position="451"/>
    </location>
</feature>
<evidence type="ECO:0000256" key="2">
    <source>
        <dbReference type="ARBA" id="ARBA00023242"/>
    </source>
</evidence>
<dbReference type="EMBL" id="KQ087255">
    <property type="protein sequence ID" value="KLT39560.1"/>
    <property type="molecule type" value="Genomic_DNA"/>
</dbReference>